<dbReference type="PANTHER" id="PTHR30346:SF29">
    <property type="entry name" value="LYSR SUBSTRATE-BINDING"/>
    <property type="match status" value="1"/>
</dbReference>
<organism evidence="6">
    <name type="scientific">Microbacterium sp. LWS13-1.2</name>
    <dbReference type="NCBI Taxonomy" id="3135264"/>
    <lineage>
        <taxon>Bacteria</taxon>
        <taxon>Bacillati</taxon>
        <taxon>Actinomycetota</taxon>
        <taxon>Actinomycetes</taxon>
        <taxon>Micrococcales</taxon>
        <taxon>Microbacteriaceae</taxon>
        <taxon>Microbacterium</taxon>
    </lineage>
</organism>
<keyword evidence="2" id="KW-0805">Transcription regulation</keyword>
<evidence type="ECO:0000313" key="6">
    <source>
        <dbReference type="EMBL" id="WZO34456.1"/>
    </source>
</evidence>
<feature type="domain" description="HTH lysR-type" evidence="5">
    <location>
        <begin position="4"/>
        <end position="61"/>
    </location>
</feature>
<dbReference type="InterPro" id="IPR000847">
    <property type="entry name" value="LysR_HTH_N"/>
</dbReference>
<dbReference type="PANTHER" id="PTHR30346">
    <property type="entry name" value="TRANSCRIPTIONAL DUAL REGULATOR HCAR-RELATED"/>
    <property type="match status" value="1"/>
</dbReference>
<dbReference type="EMBL" id="CP151632">
    <property type="protein sequence ID" value="WZO34456.1"/>
    <property type="molecule type" value="Genomic_DNA"/>
</dbReference>
<evidence type="ECO:0000256" key="4">
    <source>
        <dbReference type="ARBA" id="ARBA00023163"/>
    </source>
</evidence>
<protein>
    <submittedName>
        <fullName evidence="6">LysR family transcriptional regulator</fullName>
    </submittedName>
</protein>
<keyword evidence="4" id="KW-0804">Transcription</keyword>
<dbReference type="SUPFAM" id="SSF46785">
    <property type="entry name" value="Winged helix' DNA-binding domain"/>
    <property type="match status" value="1"/>
</dbReference>
<proteinExistence type="inferred from homology"/>
<dbReference type="Gene3D" id="1.10.10.10">
    <property type="entry name" value="Winged helix-like DNA-binding domain superfamily/Winged helix DNA-binding domain"/>
    <property type="match status" value="1"/>
</dbReference>
<evidence type="ECO:0000259" key="5">
    <source>
        <dbReference type="PROSITE" id="PS50931"/>
    </source>
</evidence>
<name>A0AAU6SBY6_9MICO</name>
<dbReference type="PROSITE" id="PS50931">
    <property type="entry name" value="HTH_LYSR"/>
    <property type="match status" value="1"/>
</dbReference>
<evidence type="ECO:0000256" key="1">
    <source>
        <dbReference type="ARBA" id="ARBA00009437"/>
    </source>
</evidence>
<reference evidence="6" key="1">
    <citation type="submission" date="2024-04" db="EMBL/GenBank/DDBJ databases">
        <authorList>
            <person name="Roder T."/>
            <person name="Oberhansli S."/>
            <person name="Kreuzer M."/>
        </authorList>
    </citation>
    <scope>NUCLEOTIDE SEQUENCE</scope>
    <source>
        <strain evidence="6">LWS13-1.2</strain>
    </source>
</reference>
<evidence type="ECO:0000256" key="3">
    <source>
        <dbReference type="ARBA" id="ARBA00023125"/>
    </source>
</evidence>
<dbReference type="RefSeq" id="WP_349425343.1">
    <property type="nucleotide sequence ID" value="NZ_CP151632.1"/>
</dbReference>
<dbReference type="Pfam" id="PF00126">
    <property type="entry name" value="HTH_1"/>
    <property type="match status" value="1"/>
</dbReference>
<gene>
    <name evidence="6" type="ORF">MRBLWS13_002117</name>
</gene>
<dbReference type="GO" id="GO:0003700">
    <property type="term" value="F:DNA-binding transcription factor activity"/>
    <property type="evidence" value="ECO:0007669"/>
    <property type="project" value="InterPro"/>
</dbReference>
<dbReference type="AlphaFoldDB" id="A0AAU6SBY6"/>
<dbReference type="SUPFAM" id="SSF53850">
    <property type="entry name" value="Periplasmic binding protein-like II"/>
    <property type="match status" value="1"/>
</dbReference>
<dbReference type="InterPro" id="IPR036390">
    <property type="entry name" value="WH_DNA-bd_sf"/>
</dbReference>
<comment type="similarity">
    <text evidence="1">Belongs to the LysR transcriptional regulatory family.</text>
</comment>
<keyword evidence="3" id="KW-0238">DNA-binding</keyword>
<dbReference type="InterPro" id="IPR005119">
    <property type="entry name" value="LysR_subst-bd"/>
</dbReference>
<dbReference type="Gene3D" id="3.40.190.10">
    <property type="entry name" value="Periplasmic binding protein-like II"/>
    <property type="match status" value="2"/>
</dbReference>
<evidence type="ECO:0000256" key="2">
    <source>
        <dbReference type="ARBA" id="ARBA00023015"/>
    </source>
</evidence>
<accession>A0AAU6SBY6</accession>
<dbReference type="InterPro" id="IPR036388">
    <property type="entry name" value="WH-like_DNA-bd_sf"/>
</dbReference>
<sequence>MPMFELRRLRLLHELALRGTLTAVADALSYSPSTISQQLALLEKEAGVTLLEPEGRRVRLTEHGHVLAAHAARALDLDERARGELESLHPGLAPVRVAVMQTAALAIVPAALALLAARAPQLRVELVEMPPELGLFELTARGVDLVIAEQYPGHTRAHSDGLDRETLGIDPIRIAVGPADPARSLGDLRERPWVMEPAGTAARLWAVQQCRAAGYEPDVRYELADLSAHARLVAAGQAAAVLPDLLWEGTRPPVTLLDLPGRPTREIFSAQRTASQARAGILEVRRALRDAFPAASEARPLSP</sequence>
<dbReference type="Pfam" id="PF03466">
    <property type="entry name" value="LysR_substrate"/>
    <property type="match status" value="1"/>
</dbReference>
<dbReference type="GO" id="GO:0003677">
    <property type="term" value="F:DNA binding"/>
    <property type="evidence" value="ECO:0007669"/>
    <property type="project" value="UniProtKB-KW"/>
</dbReference>
<dbReference type="GO" id="GO:0032993">
    <property type="term" value="C:protein-DNA complex"/>
    <property type="evidence" value="ECO:0007669"/>
    <property type="project" value="TreeGrafter"/>
</dbReference>